<dbReference type="PANTHER" id="PTHR37227:SF2">
    <property type="entry name" value="OS01G0219000 PROTEIN"/>
    <property type="match status" value="1"/>
</dbReference>
<gene>
    <name evidence="2" type="ORF">FRX31_019616</name>
</gene>
<dbReference type="OrthoDB" id="17536at2759"/>
<proteinExistence type="predicted"/>
<dbReference type="Proteomes" id="UP000554482">
    <property type="component" value="Unassembled WGS sequence"/>
</dbReference>
<dbReference type="PANTHER" id="PTHR37227">
    <property type="entry name" value="OS01G0219000 PROTEIN"/>
    <property type="match status" value="1"/>
</dbReference>
<dbReference type="AlphaFoldDB" id="A0A7J6W0W4"/>
<accession>A0A7J6W0W4</accession>
<comment type="caution">
    <text evidence="2">The sequence shown here is derived from an EMBL/GenBank/DDBJ whole genome shotgun (WGS) entry which is preliminary data.</text>
</comment>
<reference evidence="2 3" key="1">
    <citation type="submission" date="2020-06" db="EMBL/GenBank/DDBJ databases">
        <title>Transcriptomic and genomic resources for Thalictrum thalictroides and T. hernandezii: Facilitating candidate gene discovery in an emerging model plant lineage.</title>
        <authorList>
            <person name="Arias T."/>
            <person name="Riano-Pachon D.M."/>
            <person name="Di Stilio V.S."/>
        </authorList>
    </citation>
    <scope>NUCLEOTIDE SEQUENCE [LARGE SCALE GENOMIC DNA]</scope>
    <source>
        <strain evidence="3">cv. WT478/WT964</strain>
        <tissue evidence="2">Leaves</tissue>
    </source>
</reference>
<name>A0A7J6W0W4_THATH</name>
<feature type="compositionally biased region" description="Low complexity" evidence="1">
    <location>
        <begin position="20"/>
        <end position="41"/>
    </location>
</feature>
<protein>
    <submittedName>
        <fullName evidence="2">Trigger factor</fullName>
    </submittedName>
</protein>
<evidence type="ECO:0000313" key="2">
    <source>
        <dbReference type="EMBL" id="KAF5190801.1"/>
    </source>
</evidence>
<evidence type="ECO:0000256" key="1">
    <source>
        <dbReference type="SAM" id="MobiDB-lite"/>
    </source>
</evidence>
<keyword evidence="3" id="KW-1185">Reference proteome</keyword>
<evidence type="ECO:0000313" key="3">
    <source>
        <dbReference type="Proteomes" id="UP000554482"/>
    </source>
</evidence>
<dbReference type="EMBL" id="JABWDY010023609">
    <property type="protein sequence ID" value="KAF5190801.1"/>
    <property type="molecule type" value="Genomic_DNA"/>
</dbReference>
<feature type="region of interest" description="Disordered" evidence="1">
    <location>
        <begin position="1"/>
        <end position="41"/>
    </location>
</feature>
<sequence>MEDPLTEEPPPSRFFDEDLNNFTPPSPSLSSPSLQFSNPNTTPTSLSPSLLIIALSSPSIHLIHQISSKTLIGTLTLPEIPISQNEKPSPKDKSGYIYSLNDSTNTLFVSFQYSIPAERAYSIAKFLFEKILPEKVLILDSIQSRNFRGKLPPDEELMFKLETLEEKCCLGDLIVKDMEYFHSGSLIDGLAAAILARCQLKKIRATLVVCWPELGRSAVEKVKSLLEAVLPEVCAIVSVPYRGSHLLLHRDAAANTATRVNAEDISYVYLWRSRNDIAFKGKSLNLKERCTDNLNTWDKPLSSWLIWSSILYSRLG</sequence>
<organism evidence="2 3">
    <name type="scientific">Thalictrum thalictroides</name>
    <name type="common">Rue-anemone</name>
    <name type="synonym">Anemone thalictroides</name>
    <dbReference type="NCBI Taxonomy" id="46969"/>
    <lineage>
        <taxon>Eukaryota</taxon>
        <taxon>Viridiplantae</taxon>
        <taxon>Streptophyta</taxon>
        <taxon>Embryophyta</taxon>
        <taxon>Tracheophyta</taxon>
        <taxon>Spermatophyta</taxon>
        <taxon>Magnoliopsida</taxon>
        <taxon>Ranunculales</taxon>
        <taxon>Ranunculaceae</taxon>
        <taxon>Thalictroideae</taxon>
        <taxon>Thalictrum</taxon>
    </lineage>
</organism>